<feature type="compositionally biased region" description="Basic and acidic residues" evidence="2">
    <location>
        <begin position="1148"/>
        <end position="1163"/>
    </location>
</feature>
<feature type="region of interest" description="Disordered" evidence="2">
    <location>
        <begin position="1"/>
        <end position="55"/>
    </location>
</feature>
<dbReference type="EMBL" id="WVTA01000002">
    <property type="protein sequence ID" value="KAK3216127.1"/>
    <property type="molecule type" value="Genomic_DNA"/>
</dbReference>
<feature type="compositionally biased region" description="Polar residues" evidence="2">
    <location>
        <begin position="1168"/>
        <end position="1180"/>
    </location>
</feature>
<dbReference type="Gene3D" id="3.40.50.300">
    <property type="entry name" value="P-loop containing nucleotide triphosphate hydrolases"/>
    <property type="match status" value="1"/>
</dbReference>
<dbReference type="InterPro" id="IPR006600">
    <property type="entry name" value="HTH_CenpB_DNA-bd_dom"/>
</dbReference>
<keyword evidence="1" id="KW-0238">DNA-binding</keyword>
<feature type="compositionally biased region" description="Basic and acidic residues" evidence="2">
    <location>
        <begin position="502"/>
        <end position="511"/>
    </location>
</feature>
<dbReference type="PANTHER" id="PTHR46082:SF6">
    <property type="entry name" value="AAA+ ATPASE DOMAIN-CONTAINING PROTEIN-RELATED"/>
    <property type="match status" value="1"/>
</dbReference>
<reference evidence="4 5" key="1">
    <citation type="submission" date="2021-02" db="EMBL/GenBank/DDBJ databases">
        <title>Genome assembly of Pseudopithomyces chartarum.</title>
        <authorList>
            <person name="Jauregui R."/>
            <person name="Singh J."/>
            <person name="Voisey C."/>
        </authorList>
    </citation>
    <scope>NUCLEOTIDE SEQUENCE [LARGE SCALE GENOMIC DNA]</scope>
    <source>
        <strain evidence="4 5">AGR01</strain>
    </source>
</reference>
<sequence>MELASPVQAQGLPSNARDSYATRAKREKIPRSTLWHRDHGRPSREAKGQNQQYLTPPEEKALVQYLLRMAALGTPVRVKYLPSLAFSIARRRPATNALKRATNPPCKNWPQAFTKRHPDLKRRSNRPICWNRHDNNIYPKLIEWFEVIKDELLEAGIPRENWYNMDETGVMLSMLGAIKVLVGKDDRRDYRGAGEKRTMVTAIECISASGEALSPMIIWPASTHRSNWTTYLTPGWVYAFSETGYNDSYLTLEWLKRVFDPQTKARANGKPRVLICDGFGTHETLEVLEFCLENNIILCRLPSHTSHKTQPCDVAVFGPLKTAYRDQVERLYRSGVTVVLKEHFTSLYSPARETAMSKKNILAGWAKADLFPFNPDRVLRTLEKPLAPLAVRSEVTEESPSHEALQTPITPVTSEALSSLLTLIRQNPSDEPGRRRHQRLVQKLANAAETSLARQALDQDQIEFLSSMNKEAKTRRKTKSEILGRGRVMTYEDIVRERARRAEQKAATEAKGKRKRGRKPKCPVTVADEPSGAGEPAEAVTRSGNSKYCGWCQGPNQRLPTAPSPTEHASAAMRLLQRLPSGTYELTCFDHDDPPPYAILSHTWEEGQELSYQELIAGTGGHKKGFEKIRFSGERAKADRLQYFWVDTCCIDKTNNSELDTAINYMFRWYQRSSKCYVYLSDVSVGDHDPAAFPITWTDAFRRSRWFTRGWTLQELMAPGSVEFFSREGKRLGSKVTLEQQIHDITRIPIDALRGQNLAEFSVEERMSWVASRVTTVKEDRAYCLLGIFGVFLPVIRGEGEEHAMRRLRREMREQQQELEAKQTSSSSHDRQRLQTTRPSLAIPFRRDPDFVDRGTLLNELKEQCSAPAARVALVGVGGVGKSQLAIEHCYRTHETSLGTWVLWAHASSTARLEQSFHDIADRIKIEGRQDTQVNIFKLVHDWMCDTDEQWLLVLDNVDDAGFLLDAHATTSKIAAKPLREYLPYCAHGCVIITTRNKEAALQLVEQRDIIALDPMSALQAQTLLAKKLGVQAASSNAAELAELATVLEHMPLALVQAAAYISQRAPLCSVAQYLDQFRKSERKRTSLLSYDKDHLRRDREAKNSIITTWQISFEYIQQTRPSAADLLSLMSFFDRQGIPKNVLQTQAEHKEDKPNRKIDTTEAGRSGNDTTVQFECTDSNAEKQPWDDSADDSDNDDVSDTDFEDIVAEDDVFSEDITALRNFCFISVSTDATTFEMHALVQLSMRTWLAANGRLERYKDQFTKKMCETFPTGEYENWTACQALFAHAKAATSHKPEGASSLVQWATLLYRAAWYAWRKGSAGEAEVLATQSLKARKKVLGRDHEDTIWGTTMVASAYRIGGKWDAAEVLEVQVMETRKTKLGADHPDTLTSMANLASTYRNQGRWEEAEKLEVQVMETRKTKLGADHPSTLTSMANLASTYRNQGRWEEAEKLEVQVMETRKTKLGADHPSTLTSMANLASTFWNQGRWEEAEKLEVQVMETRKTKLGADHPSTLTSMANLASTFWNQGRWEEAEKLEVQVMETRKTKLGADHPSTLTSIANLASTYGNQGRWEEAEKLDVQVMETSKTKLGADHPDTLTSMANLASTYRNQGRWEEAEKLEVQVMETRKTKLGADHPSTLTSMANLASTYRNQGRWEEAEKLEVQVMETRKTKLGADHPDTLTSMANLASTYRNQGRWEEAEKLEVQVMETRKTKLGADHPSTLTSMNNLAYTWKSLGRSAEAIQLMQQCVQRREEVLKVSHPDSMSSRSVLNQWEEEQADVQIRDKFMDMRL</sequence>
<dbReference type="PANTHER" id="PTHR46082">
    <property type="entry name" value="ATP/GTP-BINDING PROTEIN-RELATED"/>
    <property type="match status" value="1"/>
</dbReference>
<proteinExistence type="predicted"/>
<feature type="region of interest" description="Disordered" evidence="2">
    <location>
        <begin position="502"/>
        <end position="540"/>
    </location>
</feature>
<evidence type="ECO:0000313" key="5">
    <source>
        <dbReference type="Proteomes" id="UP001280581"/>
    </source>
</evidence>
<dbReference type="SUPFAM" id="SSF52540">
    <property type="entry name" value="P-loop containing nucleoside triphosphate hydrolases"/>
    <property type="match status" value="1"/>
</dbReference>
<dbReference type="Gene3D" id="1.25.40.10">
    <property type="entry name" value="Tetratricopeptide repeat domain"/>
    <property type="match status" value="3"/>
</dbReference>
<dbReference type="InterPro" id="IPR011990">
    <property type="entry name" value="TPR-like_helical_dom_sf"/>
</dbReference>
<dbReference type="SUPFAM" id="SSF48452">
    <property type="entry name" value="TPR-like"/>
    <property type="match status" value="4"/>
</dbReference>
<evidence type="ECO:0000256" key="2">
    <source>
        <dbReference type="SAM" id="MobiDB-lite"/>
    </source>
</evidence>
<feature type="compositionally biased region" description="Polar residues" evidence="2">
    <location>
        <begin position="7"/>
        <end position="17"/>
    </location>
</feature>
<organism evidence="4 5">
    <name type="scientific">Pseudopithomyces chartarum</name>
    <dbReference type="NCBI Taxonomy" id="1892770"/>
    <lineage>
        <taxon>Eukaryota</taxon>
        <taxon>Fungi</taxon>
        <taxon>Dikarya</taxon>
        <taxon>Ascomycota</taxon>
        <taxon>Pezizomycotina</taxon>
        <taxon>Dothideomycetes</taxon>
        <taxon>Pleosporomycetidae</taxon>
        <taxon>Pleosporales</taxon>
        <taxon>Massarineae</taxon>
        <taxon>Didymosphaeriaceae</taxon>
        <taxon>Pseudopithomyces</taxon>
    </lineage>
</organism>
<dbReference type="Pfam" id="PF13424">
    <property type="entry name" value="TPR_12"/>
    <property type="match status" value="4"/>
</dbReference>
<name>A0AAN6RLG6_9PLEO</name>
<dbReference type="Pfam" id="PF13374">
    <property type="entry name" value="TPR_10"/>
    <property type="match status" value="3"/>
</dbReference>
<dbReference type="Proteomes" id="UP001280581">
    <property type="component" value="Unassembled WGS sequence"/>
</dbReference>
<dbReference type="Gene3D" id="3.30.420.10">
    <property type="entry name" value="Ribonuclease H-like superfamily/Ribonuclease H"/>
    <property type="match status" value="1"/>
</dbReference>
<dbReference type="Pfam" id="PF06985">
    <property type="entry name" value="HET"/>
    <property type="match status" value="1"/>
</dbReference>
<dbReference type="InterPro" id="IPR004875">
    <property type="entry name" value="DDE_SF_endonuclease_dom"/>
</dbReference>
<dbReference type="PROSITE" id="PS51253">
    <property type="entry name" value="HTH_CENPB"/>
    <property type="match status" value="1"/>
</dbReference>
<dbReference type="InterPro" id="IPR036397">
    <property type="entry name" value="RNaseH_sf"/>
</dbReference>
<evidence type="ECO:0000259" key="3">
    <source>
        <dbReference type="PROSITE" id="PS51253"/>
    </source>
</evidence>
<accession>A0AAN6RLG6</accession>
<dbReference type="InterPro" id="IPR010730">
    <property type="entry name" value="HET"/>
</dbReference>
<feature type="region of interest" description="Disordered" evidence="2">
    <location>
        <begin position="814"/>
        <end position="839"/>
    </location>
</feature>
<evidence type="ECO:0000256" key="1">
    <source>
        <dbReference type="ARBA" id="ARBA00023125"/>
    </source>
</evidence>
<protein>
    <recommendedName>
        <fullName evidence="3">HTH CENPB-type domain-containing protein</fullName>
    </recommendedName>
</protein>
<dbReference type="GO" id="GO:0003677">
    <property type="term" value="F:DNA binding"/>
    <property type="evidence" value="ECO:0007669"/>
    <property type="project" value="UniProtKB-KW"/>
</dbReference>
<gene>
    <name evidence="4" type="ORF">GRF29_8g2238496</name>
</gene>
<dbReference type="InterPro" id="IPR053137">
    <property type="entry name" value="NLR-like"/>
</dbReference>
<keyword evidence="5" id="KW-1185">Reference proteome</keyword>
<feature type="region of interest" description="Disordered" evidence="2">
    <location>
        <begin position="1146"/>
        <end position="1201"/>
    </location>
</feature>
<comment type="caution">
    <text evidence="4">The sequence shown here is derived from an EMBL/GenBank/DDBJ whole genome shotgun (WGS) entry which is preliminary data.</text>
</comment>
<feature type="domain" description="HTH CENPB-type" evidence="3">
    <location>
        <begin position="46"/>
        <end position="123"/>
    </location>
</feature>
<dbReference type="GO" id="GO:0043531">
    <property type="term" value="F:ADP binding"/>
    <property type="evidence" value="ECO:0007669"/>
    <property type="project" value="InterPro"/>
</dbReference>
<evidence type="ECO:0000313" key="4">
    <source>
        <dbReference type="EMBL" id="KAK3216127.1"/>
    </source>
</evidence>
<dbReference type="Pfam" id="PF03184">
    <property type="entry name" value="DDE_1"/>
    <property type="match status" value="1"/>
</dbReference>
<dbReference type="InterPro" id="IPR027417">
    <property type="entry name" value="P-loop_NTPase"/>
</dbReference>
<feature type="compositionally biased region" description="Acidic residues" evidence="2">
    <location>
        <begin position="1189"/>
        <end position="1201"/>
    </location>
</feature>
<dbReference type="PRINTS" id="PR00381">
    <property type="entry name" value="KINESINLIGHT"/>
</dbReference>
<feature type="compositionally biased region" description="Basic residues" evidence="2">
    <location>
        <begin position="512"/>
        <end position="521"/>
    </location>
</feature>
<feature type="compositionally biased region" description="Basic and acidic residues" evidence="2">
    <location>
        <begin position="27"/>
        <end position="47"/>
    </location>
</feature>